<organism evidence="9 10">
    <name type="scientific">Bacteriovorax antarcticus</name>
    <dbReference type="NCBI Taxonomy" id="3088717"/>
    <lineage>
        <taxon>Bacteria</taxon>
        <taxon>Pseudomonadati</taxon>
        <taxon>Bdellovibrionota</taxon>
        <taxon>Bacteriovoracia</taxon>
        <taxon>Bacteriovoracales</taxon>
        <taxon>Bacteriovoracaceae</taxon>
        <taxon>Bacteriovorax</taxon>
    </lineage>
</organism>
<keyword evidence="7" id="KW-1278">Translocase</keyword>
<protein>
    <recommendedName>
        <fullName evidence="7">NADH-quinone oxidoreductase subunit A</fullName>
        <ecNumber evidence="7">7.1.1.-</ecNumber>
    </recommendedName>
    <alternativeName>
        <fullName evidence="7">NADH dehydrogenase I subunit A</fullName>
    </alternativeName>
    <alternativeName>
        <fullName evidence="7">NDH-1 subunit A</fullName>
    </alternativeName>
    <alternativeName>
        <fullName evidence="7">NUO1</fullName>
    </alternativeName>
</protein>
<dbReference type="EMBL" id="JAYGJQ010000001">
    <property type="protein sequence ID" value="MEA9354773.1"/>
    <property type="molecule type" value="Genomic_DNA"/>
</dbReference>
<reference evidence="9 10" key="1">
    <citation type="submission" date="2023-11" db="EMBL/GenBank/DDBJ databases">
        <title>A Novel Polar Bacteriovorax (B. antarcticus) Isolated from the Biocrust in Antarctica.</title>
        <authorList>
            <person name="Mun W."/>
            <person name="Choi S.Y."/>
            <person name="Mitchell R.J."/>
        </authorList>
    </citation>
    <scope>NUCLEOTIDE SEQUENCE [LARGE SCALE GENOMIC DNA]</scope>
    <source>
        <strain evidence="9 10">PP10</strain>
    </source>
</reference>
<feature type="transmembrane region" description="Helical" evidence="7">
    <location>
        <begin position="64"/>
        <end position="88"/>
    </location>
</feature>
<comment type="subunit">
    <text evidence="7">NDH-1 is composed of 14 different subunits. Subunits NuoA, H, J, K, L, M, N constitute the membrane sector of the complex.</text>
</comment>
<keyword evidence="7 8" id="KW-0874">Quinone</keyword>
<evidence type="ECO:0000256" key="1">
    <source>
        <dbReference type="ARBA" id="ARBA00004141"/>
    </source>
</evidence>
<dbReference type="InterPro" id="IPR023043">
    <property type="entry name" value="NAD(P)H_OxRDtase_bac/plastid"/>
</dbReference>
<evidence type="ECO:0000256" key="2">
    <source>
        <dbReference type="ARBA" id="ARBA00008472"/>
    </source>
</evidence>
<comment type="function">
    <text evidence="7">NDH-1 shuttles electrons from NADH, via FMN and iron-sulfur (Fe-S) centers, to quinones in the respiratory chain. The immediate electron acceptor for the enzyme in this species is believed to be ubiquinone. Couples the redox reaction to proton translocation (for every two electrons transferred, four hydrogen ions are translocated across the cytoplasmic membrane), and thus conserves the redox energy in a proton gradient.</text>
</comment>
<gene>
    <name evidence="7" type="primary">nuoA</name>
    <name evidence="9" type="ORF">SHI21_01075</name>
</gene>
<dbReference type="RefSeq" id="WP_323574258.1">
    <property type="nucleotide sequence ID" value="NZ_JAYGJQ010000001.1"/>
</dbReference>
<comment type="subcellular location">
    <subcellularLocation>
        <location evidence="7 8">Cell membrane</location>
        <topology evidence="7 8">Multi-pass membrane protein</topology>
    </subcellularLocation>
    <subcellularLocation>
        <location evidence="1">Membrane</location>
        <topology evidence="1">Multi-pass membrane protein</topology>
    </subcellularLocation>
</comment>
<evidence type="ECO:0000256" key="4">
    <source>
        <dbReference type="ARBA" id="ARBA00022692"/>
    </source>
</evidence>
<evidence type="ECO:0000256" key="8">
    <source>
        <dbReference type="RuleBase" id="RU003639"/>
    </source>
</evidence>
<feature type="transmembrane region" description="Helical" evidence="7">
    <location>
        <begin position="12"/>
        <end position="33"/>
    </location>
</feature>
<dbReference type="Pfam" id="PF00507">
    <property type="entry name" value="Oxidored_q4"/>
    <property type="match status" value="1"/>
</dbReference>
<keyword evidence="4 7" id="KW-0812">Transmembrane</keyword>
<evidence type="ECO:0000256" key="6">
    <source>
        <dbReference type="ARBA" id="ARBA00023136"/>
    </source>
</evidence>
<evidence type="ECO:0000256" key="3">
    <source>
        <dbReference type="ARBA" id="ARBA00022448"/>
    </source>
</evidence>
<feature type="transmembrane region" description="Helical" evidence="7">
    <location>
        <begin position="94"/>
        <end position="119"/>
    </location>
</feature>
<dbReference type="HAMAP" id="MF_01394">
    <property type="entry name" value="NDH1_NuoA"/>
    <property type="match status" value="1"/>
</dbReference>
<keyword evidence="5 7" id="KW-1133">Transmembrane helix</keyword>
<evidence type="ECO:0000313" key="9">
    <source>
        <dbReference type="EMBL" id="MEA9354773.1"/>
    </source>
</evidence>
<keyword evidence="10" id="KW-1185">Reference proteome</keyword>
<comment type="catalytic activity">
    <reaction evidence="7 8">
        <text>a quinone + NADH + 5 H(+)(in) = a quinol + NAD(+) + 4 H(+)(out)</text>
        <dbReference type="Rhea" id="RHEA:57888"/>
        <dbReference type="ChEBI" id="CHEBI:15378"/>
        <dbReference type="ChEBI" id="CHEBI:24646"/>
        <dbReference type="ChEBI" id="CHEBI:57540"/>
        <dbReference type="ChEBI" id="CHEBI:57945"/>
        <dbReference type="ChEBI" id="CHEBI:132124"/>
    </reaction>
</comment>
<keyword evidence="3 7" id="KW-0813">Transport</keyword>
<dbReference type="Proteomes" id="UP001302274">
    <property type="component" value="Unassembled WGS sequence"/>
</dbReference>
<dbReference type="PANTHER" id="PTHR11058:SF9">
    <property type="entry name" value="NADH-UBIQUINONE OXIDOREDUCTASE CHAIN 3"/>
    <property type="match status" value="1"/>
</dbReference>
<keyword evidence="7 8" id="KW-0520">NAD</keyword>
<keyword evidence="7" id="KW-1003">Cell membrane</keyword>
<proteinExistence type="inferred from homology"/>
<keyword evidence="6 7" id="KW-0472">Membrane</keyword>
<evidence type="ECO:0000256" key="7">
    <source>
        <dbReference type="HAMAP-Rule" id="MF_01394"/>
    </source>
</evidence>
<comment type="similarity">
    <text evidence="2 7 8">Belongs to the complex I subunit 3 family.</text>
</comment>
<dbReference type="InterPro" id="IPR000440">
    <property type="entry name" value="NADH_UbQ/plastoQ_OxRdtase_su3"/>
</dbReference>
<sequence length="141" mass="15466">MSTLNLDVYMPVVILIALALLVAGGSLFLGSLIRPHNPNKLKETAYECGEEPVGSAWANFNVRFYVIALIFIIFDVEGALMFPVAAVFKRFNEIGLGGVLLGSIFTFVLILVAGLVYCWKKGDLDWVKSYSQAPTTFGKKD</sequence>
<evidence type="ECO:0000313" key="10">
    <source>
        <dbReference type="Proteomes" id="UP001302274"/>
    </source>
</evidence>
<evidence type="ECO:0000256" key="5">
    <source>
        <dbReference type="ARBA" id="ARBA00022989"/>
    </source>
</evidence>
<dbReference type="Gene3D" id="1.20.58.1610">
    <property type="entry name" value="NADH:ubiquinone/plastoquinone oxidoreductase, chain 3"/>
    <property type="match status" value="1"/>
</dbReference>
<dbReference type="EC" id="7.1.1.-" evidence="7"/>
<keyword evidence="7" id="KW-0830">Ubiquinone</keyword>
<name>A0ABU5VQS7_9BACT</name>
<comment type="caution">
    <text evidence="9">The sequence shown here is derived from an EMBL/GenBank/DDBJ whole genome shotgun (WGS) entry which is preliminary data.</text>
</comment>
<accession>A0ABU5VQS7</accession>
<dbReference type="InterPro" id="IPR038430">
    <property type="entry name" value="NDAH_ubi_oxred_su3_sf"/>
</dbReference>
<dbReference type="PANTHER" id="PTHR11058">
    <property type="entry name" value="NADH-UBIQUINONE OXIDOREDUCTASE CHAIN 3"/>
    <property type="match status" value="1"/>
</dbReference>